<feature type="signal peptide" evidence="2">
    <location>
        <begin position="1"/>
        <end position="28"/>
    </location>
</feature>
<sequence>MRLLLFSLTKAAMAKVLVLTSAPLAATANPNEDEPISSSESRRSLDLLPGISNDPLPEAFTDDDHDILMNMDGFL</sequence>
<dbReference type="AlphaFoldDB" id="A0A2N9JAI9"/>
<evidence type="ECO:0000256" key="2">
    <source>
        <dbReference type="SAM" id="SignalP"/>
    </source>
</evidence>
<feature type="chain" id="PRO_5014977357" evidence="2">
    <location>
        <begin position="29"/>
        <end position="75"/>
    </location>
</feature>
<accession>A0A2N9JAI9</accession>
<dbReference type="EMBL" id="OIVN01006465">
    <property type="protein sequence ID" value="SPD33645.1"/>
    <property type="molecule type" value="Genomic_DNA"/>
</dbReference>
<protein>
    <submittedName>
        <fullName evidence="3">Uncharacterized protein</fullName>
    </submittedName>
</protein>
<feature type="region of interest" description="Disordered" evidence="1">
    <location>
        <begin position="27"/>
        <end position="64"/>
    </location>
</feature>
<reference evidence="3" key="1">
    <citation type="submission" date="2018-02" db="EMBL/GenBank/DDBJ databases">
        <authorList>
            <person name="Cohen D.B."/>
            <person name="Kent A.D."/>
        </authorList>
    </citation>
    <scope>NUCLEOTIDE SEQUENCE</scope>
</reference>
<name>A0A2N9JAI9_FAGSY</name>
<keyword evidence="2" id="KW-0732">Signal</keyword>
<evidence type="ECO:0000313" key="3">
    <source>
        <dbReference type="EMBL" id="SPD33645.1"/>
    </source>
</evidence>
<organism evidence="3">
    <name type="scientific">Fagus sylvatica</name>
    <name type="common">Beechnut</name>
    <dbReference type="NCBI Taxonomy" id="28930"/>
    <lineage>
        <taxon>Eukaryota</taxon>
        <taxon>Viridiplantae</taxon>
        <taxon>Streptophyta</taxon>
        <taxon>Embryophyta</taxon>
        <taxon>Tracheophyta</taxon>
        <taxon>Spermatophyta</taxon>
        <taxon>Magnoliopsida</taxon>
        <taxon>eudicotyledons</taxon>
        <taxon>Gunneridae</taxon>
        <taxon>Pentapetalae</taxon>
        <taxon>rosids</taxon>
        <taxon>fabids</taxon>
        <taxon>Fagales</taxon>
        <taxon>Fagaceae</taxon>
        <taxon>Fagus</taxon>
    </lineage>
</organism>
<evidence type="ECO:0000256" key="1">
    <source>
        <dbReference type="SAM" id="MobiDB-lite"/>
    </source>
</evidence>
<gene>
    <name evidence="3" type="ORF">FSB_LOCUS61527</name>
</gene>
<proteinExistence type="predicted"/>